<dbReference type="OrthoDB" id="9775031at2"/>
<evidence type="ECO:0000313" key="12">
    <source>
        <dbReference type="Proteomes" id="UP000220527"/>
    </source>
</evidence>
<dbReference type="AlphaFoldDB" id="A0A2A6RDH6"/>
<keyword evidence="3 11" id="KW-0808">Transferase</keyword>
<evidence type="ECO:0000259" key="9">
    <source>
        <dbReference type="Pfam" id="PF00483"/>
    </source>
</evidence>
<dbReference type="CDD" id="cd04181">
    <property type="entry name" value="NTP_transferase"/>
    <property type="match status" value="1"/>
</dbReference>
<dbReference type="InterPro" id="IPR056729">
    <property type="entry name" value="GMPPB_C"/>
</dbReference>
<sequence length="352" mass="36944">MPLPRHAVILAAGESTRTRPLTLQRPKPLIPLLDRPLLAHILDELVGMVERVTLVVGYRADQVAATFGAEYRGMHLRYMHQTVVNGTAGALLAAAPIDEPFFLLYGDNLIAREDVVGVAQGRYGVAGLPVADARAFGVLQLEHGSVVGILEKPAEPPPNALANPGIYCFDAAVFPLLAQIAPSPRGELELTDLISALAATNPIHPHVCTGYWVPVGNPWEALNAAQFLVVRQHAAQCFIHPTAQIHPSAQISGPSAIGPNVIVEANACINASVLSAGSKVGAGAQINASWLDEGATVGAGAVLHAVRLDHLQPSAELRGTLERTTLITRGAIVGYQATVAPNTAVVGESIVQ</sequence>
<dbReference type="InterPro" id="IPR011004">
    <property type="entry name" value="Trimer_LpxA-like_sf"/>
</dbReference>
<dbReference type="PANTHER" id="PTHR43584:SF8">
    <property type="entry name" value="N-ACETYLMURAMATE ALPHA-1-PHOSPHATE URIDYLYLTRANSFERASE"/>
    <property type="match status" value="1"/>
</dbReference>
<dbReference type="Pfam" id="PF25087">
    <property type="entry name" value="GMPPB_C"/>
    <property type="match status" value="1"/>
</dbReference>
<dbReference type="InterPro" id="IPR029044">
    <property type="entry name" value="Nucleotide-diphossugar_trans"/>
</dbReference>
<dbReference type="EMBL" id="NQWI01000185">
    <property type="protein sequence ID" value="PDW00408.1"/>
    <property type="molecule type" value="Genomic_DNA"/>
</dbReference>
<dbReference type="GO" id="GO:0019134">
    <property type="term" value="F:glucosamine-1-phosphate N-acetyltransferase activity"/>
    <property type="evidence" value="ECO:0007669"/>
    <property type="project" value="UniProtKB-EC"/>
</dbReference>
<dbReference type="SUPFAM" id="SSF51161">
    <property type="entry name" value="Trimeric LpxA-like enzymes"/>
    <property type="match status" value="1"/>
</dbReference>
<dbReference type="InterPro" id="IPR005835">
    <property type="entry name" value="NTP_transferase_dom"/>
</dbReference>
<dbReference type="Pfam" id="PF00483">
    <property type="entry name" value="NTP_transferase"/>
    <property type="match status" value="1"/>
</dbReference>
<dbReference type="Gene3D" id="3.90.550.10">
    <property type="entry name" value="Spore Coat Polysaccharide Biosynthesis Protein SpsA, Chain A"/>
    <property type="match status" value="1"/>
</dbReference>
<evidence type="ECO:0000256" key="6">
    <source>
        <dbReference type="ARBA" id="ARBA00023315"/>
    </source>
</evidence>
<evidence type="ECO:0000256" key="4">
    <source>
        <dbReference type="ARBA" id="ARBA00022695"/>
    </source>
</evidence>
<evidence type="ECO:0000256" key="1">
    <source>
        <dbReference type="ARBA" id="ARBA00005166"/>
    </source>
</evidence>
<evidence type="ECO:0000313" key="11">
    <source>
        <dbReference type="EMBL" id="PDW00408.1"/>
    </source>
</evidence>
<organism evidence="11 12">
    <name type="scientific">Candidatus Viridilinea mediisalina</name>
    <dbReference type="NCBI Taxonomy" id="2024553"/>
    <lineage>
        <taxon>Bacteria</taxon>
        <taxon>Bacillati</taxon>
        <taxon>Chloroflexota</taxon>
        <taxon>Chloroflexia</taxon>
        <taxon>Chloroflexales</taxon>
        <taxon>Chloroflexineae</taxon>
        <taxon>Oscillochloridaceae</taxon>
        <taxon>Candidatus Viridilinea</taxon>
    </lineage>
</organism>
<evidence type="ECO:0000256" key="2">
    <source>
        <dbReference type="ARBA" id="ARBA00005208"/>
    </source>
</evidence>
<feature type="domain" description="Mannose-1-phosphate guanyltransferase C-terminal" evidence="10">
    <location>
        <begin position="236"/>
        <end position="350"/>
    </location>
</feature>
<dbReference type="Gene3D" id="2.160.10.10">
    <property type="entry name" value="Hexapeptide repeat proteins"/>
    <property type="match status" value="1"/>
</dbReference>
<dbReference type="PANTHER" id="PTHR43584">
    <property type="entry name" value="NUCLEOTIDYL TRANSFERASE"/>
    <property type="match status" value="1"/>
</dbReference>
<evidence type="ECO:0000259" key="10">
    <source>
        <dbReference type="Pfam" id="PF25087"/>
    </source>
</evidence>
<accession>A0A2A6RDH6</accession>
<dbReference type="Proteomes" id="UP000220527">
    <property type="component" value="Unassembled WGS sequence"/>
</dbReference>
<comment type="pathway">
    <text evidence="2">Nucleotide-sugar biosynthesis; UDP-N-acetyl-alpha-D-glucosamine biosynthesis; UDP-N-acetyl-alpha-D-glucosamine from N-acetyl-alpha-D-glucosamine 1-phosphate: step 1/1.</text>
</comment>
<gene>
    <name evidence="11" type="ORF">CJ255_20720</name>
</gene>
<dbReference type="GO" id="GO:0003977">
    <property type="term" value="F:UDP-N-acetylglucosamine diphosphorylase activity"/>
    <property type="evidence" value="ECO:0007669"/>
    <property type="project" value="UniProtKB-EC"/>
</dbReference>
<keyword evidence="6" id="KW-0012">Acyltransferase</keyword>
<dbReference type="SUPFAM" id="SSF53448">
    <property type="entry name" value="Nucleotide-diphospho-sugar transferases"/>
    <property type="match status" value="1"/>
</dbReference>
<comment type="catalytic activity">
    <reaction evidence="8">
        <text>N-acetyl-alpha-D-glucosamine 1-phosphate + UTP + H(+) = UDP-N-acetyl-alpha-D-glucosamine + diphosphate</text>
        <dbReference type="Rhea" id="RHEA:13509"/>
        <dbReference type="ChEBI" id="CHEBI:15378"/>
        <dbReference type="ChEBI" id="CHEBI:33019"/>
        <dbReference type="ChEBI" id="CHEBI:46398"/>
        <dbReference type="ChEBI" id="CHEBI:57705"/>
        <dbReference type="ChEBI" id="CHEBI:57776"/>
        <dbReference type="EC" id="2.7.7.23"/>
    </reaction>
</comment>
<evidence type="ECO:0000256" key="8">
    <source>
        <dbReference type="ARBA" id="ARBA00048493"/>
    </source>
</evidence>
<comment type="caution">
    <text evidence="11">The sequence shown here is derived from an EMBL/GenBank/DDBJ whole genome shotgun (WGS) entry which is preliminary data.</text>
</comment>
<keyword evidence="5" id="KW-0511">Multifunctional enzyme</keyword>
<name>A0A2A6RDH6_9CHLR</name>
<proteinExistence type="predicted"/>
<keyword evidence="12" id="KW-1185">Reference proteome</keyword>
<comment type="catalytic activity">
    <reaction evidence="7">
        <text>alpha-D-glucosamine 1-phosphate + acetyl-CoA = N-acetyl-alpha-D-glucosamine 1-phosphate + CoA + H(+)</text>
        <dbReference type="Rhea" id="RHEA:13725"/>
        <dbReference type="ChEBI" id="CHEBI:15378"/>
        <dbReference type="ChEBI" id="CHEBI:57287"/>
        <dbReference type="ChEBI" id="CHEBI:57288"/>
        <dbReference type="ChEBI" id="CHEBI:57776"/>
        <dbReference type="ChEBI" id="CHEBI:58516"/>
        <dbReference type="EC" id="2.3.1.157"/>
    </reaction>
</comment>
<dbReference type="InterPro" id="IPR050065">
    <property type="entry name" value="GlmU-like"/>
</dbReference>
<dbReference type="RefSeq" id="WP_097645981.1">
    <property type="nucleotide sequence ID" value="NZ_NQWI01000185.1"/>
</dbReference>
<feature type="domain" description="Nucleotidyl transferase" evidence="9">
    <location>
        <begin position="7"/>
        <end position="227"/>
    </location>
</feature>
<keyword evidence="4" id="KW-0548">Nucleotidyltransferase</keyword>
<evidence type="ECO:0000256" key="7">
    <source>
        <dbReference type="ARBA" id="ARBA00048247"/>
    </source>
</evidence>
<protein>
    <submittedName>
        <fullName evidence="11">Nucleotidyl transferase</fullName>
    </submittedName>
</protein>
<evidence type="ECO:0000256" key="5">
    <source>
        <dbReference type="ARBA" id="ARBA00023268"/>
    </source>
</evidence>
<reference evidence="12" key="1">
    <citation type="submission" date="2017-08" db="EMBL/GenBank/DDBJ databases">
        <authorList>
            <person name="Grouzdev D.S."/>
            <person name="Gaisin V.A."/>
            <person name="Rysina M.S."/>
            <person name="Gorlenko V.M."/>
        </authorList>
    </citation>
    <scope>NUCLEOTIDE SEQUENCE [LARGE SCALE GENOMIC DNA]</scope>
    <source>
        <strain evidence="12">Kir15-3F</strain>
    </source>
</reference>
<comment type="pathway">
    <text evidence="1">Nucleotide-sugar biosynthesis; UDP-N-acetyl-alpha-D-glucosamine biosynthesis; N-acetyl-alpha-D-glucosamine 1-phosphate from alpha-D-glucosamine 6-phosphate (route II): step 2/2.</text>
</comment>
<evidence type="ECO:0000256" key="3">
    <source>
        <dbReference type="ARBA" id="ARBA00022679"/>
    </source>
</evidence>